<feature type="signal peptide" evidence="1">
    <location>
        <begin position="1"/>
        <end position="20"/>
    </location>
</feature>
<keyword evidence="1" id="KW-0732">Signal</keyword>
<reference evidence="2 3" key="1">
    <citation type="submission" date="2020-08" db="EMBL/GenBank/DDBJ databases">
        <authorList>
            <person name="Koutsovoulos G."/>
            <person name="Danchin GJ E."/>
        </authorList>
    </citation>
    <scope>NUCLEOTIDE SEQUENCE [LARGE SCALE GENOMIC DNA]</scope>
</reference>
<comment type="caution">
    <text evidence="2">The sequence shown here is derived from an EMBL/GenBank/DDBJ whole genome shotgun (WGS) entry which is preliminary data.</text>
</comment>
<name>A0A6V7WQJ1_MELEN</name>
<dbReference type="InterPro" id="IPR035940">
    <property type="entry name" value="CAP_sf"/>
</dbReference>
<evidence type="ECO:0000256" key="1">
    <source>
        <dbReference type="SAM" id="SignalP"/>
    </source>
</evidence>
<evidence type="ECO:0000313" key="3">
    <source>
        <dbReference type="Proteomes" id="UP000580250"/>
    </source>
</evidence>
<proteinExistence type="predicted"/>
<dbReference type="AlphaFoldDB" id="A0A6V7WQJ1"/>
<dbReference type="SUPFAM" id="SSF55797">
    <property type="entry name" value="PR-1-like"/>
    <property type="match status" value="1"/>
</dbReference>
<dbReference type="Proteomes" id="UP000580250">
    <property type="component" value="Unassembled WGS sequence"/>
</dbReference>
<evidence type="ECO:0000313" key="2">
    <source>
        <dbReference type="EMBL" id="CAD2189166.1"/>
    </source>
</evidence>
<dbReference type="EMBL" id="CAJEWN010000735">
    <property type="protein sequence ID" value="CAD2189166.1"/>
    <property type="molecule type" value="Genomic_DNA"/>
</dbReference>
<accession>A0A6V7WQJ1</accession>
<dbReference type="Gene3D" id="3.40.33.10">
    <property type="entry name" value="CAP"/>
    <property type="match status" value="1"/>
</dbReference>
<protein>
    <submittedName>
        <fullName evidence="2">Uncharacterized protein</fullName>
    </submittedName>
</protein>
<feature type="chain" id="PRO_5028466735" evidence="1">
    <location>
        <begin position="21"/>
        <end position="103"/>
    </location>
</feature>
<gene>
    <name evidence="2" type="ORF">MENT_LOCUS41873</name>
</gene>
<organism evidence="2 3">
    <name type="scientific">Meloidogyne enterolobii</name>
    <name type="common">Root-knot nematode worm</name>
    <name type="synonym">Meloidogyne mayaguensis</name>
    <dbReference type="NCBI Taxonomy" id="390850"/>
    <lineage>
        <taxon>Eukaryota</taxon>
        <taxon>Metazoa</taxon>
        <taxon>Ecdysozoa</taxon>
        <taxon>Nematoda</taxon>
        <taxon>Chromadorea</taxon>
        <taxon>Rhabditida</taxon>
        <taxon>Tylenchina</taxon>
        <taxon>Tylenchomorpha</taxon>
        <taxon>Tylenchoidea</taxon>
        <taxon>Meloidogynidae</taxon>
        <taxon>Meloidogyninae</taxon>
        <taxon>Meloidogyne</taxon>
    </lineage>
</organism>
<sequence>MIFNLFLVFSSACLFISVESLRLHQANMTDPLRLTILRAHNNYRSQLAKGLVTDVTNKTLPAGKNIYKLVSEMGEYRYISYSFLSSFISRRLNNKHLSKCQWV</sequence>